<proteinExistence type="predicted"/>
<name>A0A0B8QYJ7_LACLL</name>
<dbReference type="EMBL" id="BBSI01000017">
    <property type="protein sequence ID" value="GAM79968.1"/>
    <property type="molecule type" value="Genomic_DNA"/>
</dbReference>
<organism evidence="2 3">
    <name type="scientific">Lactococcus lactis subsp. lactis</name>
    <name type="common">Streptococcus lactis</name>
    <dbReference type="NCBI Taxonomy" id="1360"/>
    <lineage>
        <taxon>Bacteria</taxon>
        <taxon>Bacillati</taxon>
        <taxon>Bacillota</taxon>
        <taxon>Bacilli</taxon>
        <taxon>Lactobacillales</taxon>
        <taxon>Streptococcaceae</taxon>
        <taxon>Lactococcus</taxon>
    </lineage>
</organism>
<dbReference type="PATRIC" id="fig|1360.96.peg.1235"/>
<accession>A0A0B8QYJ7</accession>
<reference evidence="2 3" key="1">
    <citation type="submission" date="2015-01" db="EMBL/GenBank/DDBJ databases">
        <title>Lactococcus lactis subsp.lactis JCM 5805 whole genome shotgun sequence.</title>
        <authorList>
            <person name="Fujii T."/>
            <person name="Tomita Y."/>
            <person name="Ikushima S."/>
            <person name="Fujiwara D."/>
        </authorList>
    </citation>
    <scope>NUCLEOTIDE SEQUENCE [LARGE SCALE GENOMIC DNA]</scope>
    <source>
        <strain evidence="2 3">JCM 5805</strain>
    </source>
</reference>
<dbReference type="PANTHER" id="PTHR43685">
    <property type="entry name" value="GLYCOSYLTRANSFERASE"/>
    <property type="match status" value="1"/>
</dbReference>
<dbReference type="AlphaFoldDB" id="A0A0B8QYJ7"/>
<dbReference type="SUPFAM" id="SSF53448">
    <property type="entry name" value="Nucleotide-diphospho-sugar transferases"/>
    <property type="match status" value="1"/>
</dbReference>
<dbReference type="Proteomes" id="UP000031847">
    <property type="component" value="Unassembled WGS sequence"/>
</dbReference>
<dbReference type="RefSeq" id="WP_025016665.1">
    <property type="nucleotide sequence ID" value="NZ_BAABQR010000001.1"/>
</dbReference>
<protein>
    <submittedName>
        <fullName evidence="2">Glycosyltransferases</fullName>
    </submittedName>
</protein>
<dbReference type="InterPro" id="IPR001173">
    <property type="entry name" value="Glyco_trans_2-like"/>
</dbReference>
<dbReference type="GO" id="GO:0016740">
    <property type="term" value="F:transferase activity"/>
    <property type="evidence" value="ECO:0007669"/>
    <property type="project" value="UniProtKB-KW"/>
</dbReference>
<dbReference type="InterPro" id="IPR050834">
    <property type="entry name" value="Glycosyltransf_2"/>
</dbReference>
<evidence type="ECO:0000259" key="1">
    <source>
        <dbReference type="Pfam" id="PF00535"/>
    </source>
</evidence>
<comment type="caution">
    <text evidence="2">The sequence shown here is derived from an EMBL/GenBank/DDBJ whole genome shotgun (WGS) entry which is preliminary data.</text>
</comment>
<dbReference type="Pfam" id="PF00535">
    <property type="entry name" value="Glycos_transf_2"/>
    <property type="match status" value="1"/>
</dbReference>
<dbReference type="Gene3D" id="3.90.550.10">
    <property type="entry name" value="Spore Coat Polysaccharide Biosynthesis Protein SpsA, Chain A"/>
    <property type="match status" value="1"/>
</dbReference>
<gene>
    <name evidence="2" type="ORF">JCM5805K_1076</name>
</gene>
<dbReference type="CDD" id="cd00761">
    <property type="entry name" value="Glyco_tranf_GTA_type"/>
    <property type="match status" value="1"/>
</dbReference>
<evidence type="ECO:0000313" key="3">
    <source>
        <dbReference type="Proteomes" id="UP000031847"/>
    </source>
</evidence>
<feature type="domain" description="Glycosyltransferase 2-like" evidence="1">
    <location>
        <begin position="42"/>
        <end position="172"/>
    </location>
</feature>
<evidence type="ECO:0000313" key="2">
    <source>
        <dbReference type="EMBL" id="GAM79968.1"/>
    </source>
</evidence>
<sequence length="483" mass="56949">MYKNLKEEFTSFNYFNDDKWKTELPNFTLETSERIVKKPKVSVVIANYNNGPYLSKMLDSLIYQTIGLEKLQILFVDDKSTDNSSEIILDYLEKYSSIEYYQFDENTGGAHGPRNLGLQYIRGEYVVILDADDWYGLTALENLSNLMDDSQDNFAVGGIVQVNDKNVSAKSKAYYMDGLQKNREIQDLPYEFYEFLGPQGIMLRTKLVLENNLHFVNQRVADDVTFFYQALRLSRTISQLPEKTTYLNRASDNESLSKNINESFMISWLRALAFINETIPNDRSKELFLARRLDWLVLDFGLRRNIGYKFGLSRLKNFKKMVGDYLPNLRFYPSNYFRAEARKIAWSDLMKNRLLHLYLFVNWHSHRESLKIQKKIDNLYYFVFPFMPKILINVKSFVKQVVKDDETVTFEIEFFSNESLNGFEFHAIDDPFDVILPFEIFEKNGNYLVKFDRKDLIKNKTLHVITNKYHDTIVEQKAIERKL</sequence>
<dbReference type="PANTHER" id="PTHR43685:SF2">
    <property type="entry name" value="GLYCOSYLTRANSFERASE 2-LIKE DOMAIN-CONTAINING PROTEIN"/>
    <property type="match status" value="1"/>
</dbReference>
<keyword evidence="2" id="KW-0808">Transferase</keyword>
<dbReference type="InterPro" id="IPR029044">
    <property type="entry name" value="Nucleotide-diphossugar_trans"/>
</dbReference>